<comment type="caution">
    <text evidence="3">The sequence shown here is derived from an EMBL/GenBank/DDBJ whole genome shotgun (WGS) entry which is preliminary data.</text>
</comment>
<dbReference type="PANTHER" id="PTHR14499">
    <property type="entry name" value="POTASSIUM CHANNEL TETRAMERIZATION DOMAIN-CONTAINING"/>
    <property type="match status" value="1"/>
</dbReference>
<dbReference type="InterPro" id="IPR011333">
    <property type="entry name" value="SKP1/BTB/POZ_sf"/>
</dbReference>
<feature type="coiled-coil region" evidence="1">
    <location>
        <begin position="10"/>
        <end position="48"/>
    </location>
</feature>
<proteinExistence type="predicted"/>
<dbReference type="SUPFAM" id="SSF54695">
    <property type="entry name" value="POZ domain"/>
    <property type="match status" value="1"/>
</dbReference>
<sequence>MTEAAFRREEAEFQKKYDHKKEKLRQKRDELVQRRVELAQEKREYENAQLLIRESTILKTSSDGIIELNVGGEVFSSYLSTLTCLEDSLIAKIFTGKIPSCRDQQGRVFIDRSPQTFHLILQFLRNQLIPLQFANEEERRCFESEMDYFNLGPKAEPFNSVWARDHCAVGLTISDDGKQVTVSGDDGDHLVLIGGTHFYPQSSSSQSTPLGIIRETEILGLPLSSSLQTDSSNIQLQQYTGQGLNDAVGGANANANVNVIQTTTALNANANINANQITNGNLILNQAQLVNTVNQALGTNDNQPGNANNANINGQNVNVNVQTPVHQHNLNIPQSTPPSTSPQIASLISANILHNNVKITKGCVTVTVKVHIPRPNRYSFGVLLDLPAQYNVGFAYKTGVMGYGLHDHTGSLGIFCQTQLVAPSSLGYATNDLVTMTVDVDRGNLIYKVNGVKCAELLSCELIKRGVYIAATLYNKGASWTIISK</sequence>
<dbReference type="AlphaFoldDB" id="A0A5J4VAG9"/>
<dbReference type="Pfam" id="PF02214">
    <property type="entry name" value="BTB_2"/>
    <property type="match status" value="1"/>
</dbReference>
<dbReference type="EMBL" id="SNRW01008487">
    <property type="protein sequence ID" value="KAA6379447.1"/>
    <property type="molecule type" value="Genomic_DNA"/>
</dbReference>
<protein>
    <recommendedName>
        <fullName evidence="2">Potassium channel tetramerisation-type BTB domain-containing protein</fullName>
    </recommendedName>
</protein>
<dbReference type="Proteomes" id="UP000324800">
    <property type="component" value="Unassembled WGS sequence"/>
</dbReference>
<reference evidence="3 4" key="1">
    <citation type="submission" date="2019-03" db="EMBL/GenBank/DDBJ databases">
        <title>Single cell metagenomics reveals metabolic interactions within the superorganism composed of flagellate Streblomastix strix and complex community of Bacteroidetes bacteria on its surface.</title>
        <authorList>
            <person name="Treitli S.C."/>
            <person name="Kolisko M."/>
            <person name="Husnik F."/>
            <person name="Keeling P."/>
            <person name="Hampl V."/>
        </authorList>
    </citation>
    <scope>NUCLEOTIDE SEQUENCE [LARGE SCALE GENOMIC DNA]</scope>
    <source>
        <strain evidence="3">ST1C</strain>
    </source>
</reference>
<evidence type="ECO:0000313" key="3">
    <source>
        <dbReference type="EMBL" id="KAA6379447.1"/>
    </source>
</evidence>
<keyword evidence="1" id="KW-0175">Coiled coil</keyword>
<evidence type="ECO:0000259" key="2">
    <source>
        <dbReference type="Pfam" id="PF02214"/>
    </source>
</evidence>
<feature type="domain" description="Potassium channel tetramerisation-type BTB" evidence="2">
    <location>
        <begin position="66"/>
        <end position="154"/>
    </location>
</feature>
<gene>
    <name evidence="3" type="ORF">EZS28_025026</name>
</gene>
<dbReference type="OrthoDB" id="2414723at2759"/>
<name>A0A5J4VAG9_9EUKA</name>
<dbReference type="PANTHER" id="PTHR14499:SF67">
    <property type="entry name" value="BTB_POZ DOMAIN-CONTAINING PROTEIN TIWAZ"/>
    <property type="match status" value="1"/>
</dbReference>
<dbReference type="InterPro" id="IPR003131">
    <property type="entry name" value="T1-type_BTB"/>
</dbReference>
<evidence type="ECO:0000256" key="1">
    <source>
        <dbReference type="SAM" id="Coils"/>
    </source>
</evidence>
<dbReference type="CDD" id="cd18316">
    <property type="entry name" value="BTB_POZ_KCTD-like"/>
    <property type="match status" value="1"/>
</dbReference>
<organism evidence="3 4">
    <name type="scientific">Streblomastix strix</name>
    <dbReference type="NCBI Taxonomy" id="222440"/>
    <lineage>
        <taxon>Eukaryota</taxon>
        <taxon>Metamonada</taxon>
        <taxon>Preaxostyla</taxon>
        <taxon>Oxymonadida</taxon>
        <taxon>Streblomastigidae</taxon>
        <taxon>Streblomastix</taxon>
    </lineage>
</organism>
<accession>A0A5J4VAG9</accession>
<dbReference type="GO" id="GO:0051260">
    <property type="term" value="P:protein homooligomerization"/>
    <property type="evidence" value="ECO:0007669"/>
    <property type="project" value="InterPro"/>
</dbReference>
<evidence type="ECO:0000313" key="4">
    <source>
        <dbReference type="Proteomes" id="UP000324800"/>
    </source>
</evidence>
<dbReference type="Gene3D" id="3.30.710.10">
    <property type="entry name" value="Potassium Channel Kv1.1, Chain A"/>
    <property type="match status" value="1"/>
</dbReference>